<dbReference type="Gene3D" id="1.10.10.10">
    <property type="entry name" value="Winged helix-like DNA-binding domain superfamily/Winged helix DNA-binding domain"/>
    <property type="match status" value="1"/>
</dbReference>
<dbReference type="EMBL" id="JBBWWT010000014">
    <property type="protein sequence ID" value="MEL1266272.1"/>
    <property type="molecule type" value="Genomic_DNA"/>
</dbReference>
<dbReference type="Gene3D" id="3.40.50.10070">
    <property type="entry name" value="TolB, N-terminal domain"/>
    <property type="match status" value="1"/>
</dbReference>
<dbReference type="CDD" id="cd00383">
    <property type="entry name" value="trans_reg_C"/>
    <property type="match status" value="1"/>
</dbReference>
<keyword evidence="5" id="KW-1185">Reference proteome</keyword>
<name>A0ABU9J4T7_9GAMM</name>
<dbReference type="SUPFAM" id="SSF48452">
    <property type="entry name" value="TPR-like"/>
    <property type="match status" value="1"/>
</dbReference>
<dbReference type="InterPro" id="IPR011990">
    <property type="entry name" value="TPR-like_helical_dom_sf"/>
</dbReference>
<proteinExistence type="predicted"/>
<dbReference type="InterPro" id="IPR016032">
    <property type="entry name" value="Sig_transdc_resp-reg_C-effctor"/>
</dbReference>
<evidence type="ECO:0000256" key="1">
    <source>
        <dbReference type="ARBA" id="ARBA00023125"/>
    </source>
</evidence>
<dbReference type="SUPFAM" id="SSF46894">
    <property type="entry name" value="C-terminal effector domain of the bipartite response regulators"/>
    <property type="match status" value="1"/>
</dbReference>
<dbReference type="PROSITE" id="PS51755">
    <property type="entry name" value="OMPR_PHOB"/>
    <property type="match status" value="1"/>
</dbReference>
<feature type="domain" description="OmpR/PhoB-type" evidence="3">
    <location>
        <begin position="6"/>
        <end position="104"/>
    </location>
</feature>
<dbReference type="RefSeq" id="WP_341727443.1">
    <property type="nucleotide sequence ID" value="NZ_JBBWWT010000014.1"/>
</dbReference>
<sequence length="684" mass="75821">MPQPAPDHLAFDDLVIDFAGRRLSRAGREQALEPKAFAVLALLAGSPGRVFTRDEILDTVWGHRHVTQSVLNRIMSLLRQTLGEDALHPRLLHTVYGIGYRFDLPVSTSLPVATMGTEVDATGVEAGAATPAAPVVAAGPEPVRSRRLWLAAIVAVALLAVAAAWWSRQADRAAPVAASDAPAAAARPSLAVLPFADLSRAHDQEYLADGLAEEILDQLAQSQALRVVGRTSSFSFKGRNEDLRAIGRKLGVAYLLEGSVRRDGDDLRVTAQFVRADDGTHLWSKTYARELRDVFAVQEEISRDVAQALSVKLDVATFNREQGGTTNVEAYERFLRWRSIVMREQFDVEHDRERLRLAREMVALDPQCVLCWDALAVSLNAVAQEVGGIQAGQLRTEASQVRERIARIAPDSWVARRDRSNALWREGRRGEAIALAKQIVDSGPLTKERVWDYSYMIFAMGRLEETIALVEQVRAREPLALFLSRDLQYCYTAARRYEDAEAEYRRGRELEGSQAEPDSVAFFRQLAGERPGGLQELRELHGKLLQRRGGFFRSPLFRDLGAVLDEREAMLALVRKALTDDAYGGAAADPWTAEHWSMVADALGDADLAATALRRTLEAHEGFREGTMHQNFYTSLWISPYSGLRGHPDFKKLLIEAGVADYWRQTGRWGDGCGPVGAGDFQCR</sequence>
<dbReference type="Proteomes" id="UP001459204">
    <property type="component" value="Unassembled WGS sequence"/>
</dbReference>
<accession>A0ABU9J4T7</accession>
<feature type="DNA-binding region" description="OmpR/PhoB-type" evidence="2">
    <location>
        <begin position="6"/>
        <end position="104"/>
    </location>
</feature>
<reference evidence="4 5" key="1">
    <citation type="submission" date="2024-04" db="EMBL/GenBank/DDBJ databases">
        <title>Draft genome sequence of Pseudoxanthomonas putridarboris WD12.</title>
        <authorList>
            <person name="Oh J."/>
        </authorList>
    </citation>
    <scope>NUCLEOTIDE SEQUENCE [LARGE SCALE GENOMIC DNA]</scope>
    <source>
        <strain evidence="4 5">WD12</strain>
    </source>
</reference>
<evidence type="ECO:0000313" key="4">
    <source>
        <dbReference type="EMBL" id="MEL1266272.1"/>
    </source>
</evidence>
<dbReference type="SMART" id="SM00862">
    <property type="entry name" value="Trans_reg_C"/>
    <property type="match status" value="1"/>
</dbReference>
<dbReference type="Pfam" id="PF00486">
    <property type="entry name" value="Trans_reg_C"/>
    <property type="match status" value="1"/>
</dbReference>
<gene>
    <name evidence="4" type="ORF">AAD027_18120</name>
</gene>
<organism evidence="4 5">
    <name type="scientific">Pseudoxanthomonas putridarboris</name>
    <dbReference type="NCBI Taxonomy" id="752605"/>
    <lineage>
        <taxon>Bacteria</taxon>
        <taxon>Pseudomonadati</taxon>
        <taxon>Pseudomonadota</taxon>
        <taxon>Gammaproteobacteria</taxon>
        <taxon>Lysobacterales</taxon>
        <taxon>Lysobacteraceae</taxon>
        <taxon>Pseudoxanthomonas</taxon>
    </lineage>
</organism>
<dbReference type="Gene3D" id="1.25.40.10">
    <property type="entry name" value="Tetratricopeptide repeat domain"/>
    <property type="match status" value="1"/>
</dbReference>
<dbReference type="InterPro" id="IPR001867">
    <property type="entry name" value="OmpR/PhoB-type_DNA-bd"/>
</dbReference>
<protein>
    <submittedName>
        <fullName evidence="4">Winged helix-turn-helix domain-containing protein</fullName>
    </submittedName>
</protein>
<evidence type="ECO:0000259" key="3">
    <source>
        <dbReference type="PROSITE" id="PS51755"/>
    </source>
</evidence>
<keyword evidence="1 2" id="KW-0238">DNA-binding</keyword>
<evidence type="ECO:0000256" key="2">
    <source>
        <dbReference type="PROSITE-ProRule" id="PRU01091"/>
    </source>
</evidence>
<comment type="caution">
    <text evidence="4">The sequence shown here is derived from an EMBL/GenBank/DDBJ whole genome shotgun (WGS) entry which is preliminary data.</text>
</comment>
<dbReference type="InterPro" id="IPR036388">
    <property type="entry name" value="WH-like_DNA-bd_sf"/>
</dbReference>
<evidence type="ECO:0000313" key="5">
    <source>
        <dbReference type="Proteomes" id="UP001459204"/>
    </source>
</evidence>